<gene>
    <name evidence="1" type="ORF">BARVI_11450</name>
</gene>
<reference evidence="1 2" key="1">
    <citation type="submission" date="2013-12" db="EMBL/GenBank/DDBJ databases">
        <authorList>
            <consortium name="DOE Joint Genome Institute"/>
            <person name="Eisen J."/>
            <person name="Huntemann M."/>
            <person name="Han J."/>
            <person name="Chen A."/>
            <person name="Kyrpides N."/>
            <person name="Mavromatis K."/>
            <person name="Markowitz V."/>
            <person name="Palaniappan K."/>
            <person name="Ivanova N."/>
            <person name="Schaumberg A."/>
            <person name="Pati A."/>
            <person name="Liolios K."/>
            <person name="Nordberg H.P."/>
            <person name="Cantor M.N."/>
            <person name="Hua S.X."/>
            <person name="Woyke T."/>
        </authorList>
    </citation>
    <scope>NUCLEOTIDE SEQUENCE [LARGE SCALE GENOMIC DNA]</scope>
    <source>
        <strain evidence="2">DSM 18177</strain>
    </source>
</reference>
<dbReference type="AlphaFoldDB" id="W0ET43"/>
<protein>
    <recommendedName>
        <fullName evidence="3">Lipocalin-like domain-containing protein</fullName>
    </recommendedName>
</protein>
<accession>W0ET43</accession>
<organism evidence="1 2">
    <name type="scientific">Barnesiella viscericola DSM 18177</name>
    <dbReference type="NCBI Taxonomy" id="880074"/>
    <lineage>
        <taxon>Bacteria</taxon>
        <taxon>Pseudomonadati</taxon>
        <taxon>Bacteroidota</taxon>
        <taxon>Bacteroidia</taxon>
        <taxon>Bacteroidales</taxon>
        <taxon>Barnesiellaceae</taxon>
        <taxon>Barnesiella</taxon>
    </lineage>
</organism>
<dbReference type="EMBL" id="CP007034">
    <property type="protein sequence ID" value="AHF13947.1"/>
    <property type="molecule type" value="Genomic_DNA"/>
</dbReference>
<sequence>MSVLAILLPVFLFFSCSDDEAMNDYEHQLIGRWVEDTDSHGEIFHAEFRKDGTGTQWIENYGVPGHVVAEDRFTWSATETTIFMTMEYSGDAAIEYVIRENKLYLSYDGDYMVYVRE</sequence>
<evidence type="ECO:0000313" key="2">
    <source>
        <dbReference type="Proteomes" id="UP000018901"/>
    </source>
</evidence>
<dbReference type="KEGG" id="bvs:BARVI_11450"/>
<name>W0ET43_9BACT</name>
<evidence type="ECO:0000313" key="1">
    <source>
        <dbReference type="EMBL" id="AHF13947.1"/>
    </source>
</evidence>
<evidence type="ECO:0008006" key="3">
    <source>
        <dbReference type="Google" id="ProtNLM"/>
    </source>
</evidence>
<proteinExistence type="predicted"/>
<dbReference type="HOGENOM" id="CLU_2080130_0_0_10"/>
<keyword evidence="2" id="KW-1185">Reference proteome</keyword>
<dbReference type="Proteomes" id="UP000018901">
    <property type="component" value="Chromosome"/>
</dbReference>